<feature type="region of interest" description="Disordered" evidence="1">
    <location>
        <begin position="21"/>
        <end position="48"/>
    </location>
</feature>
<feature type="region of interest" description="Disordered" evidence="1">
    <location>
        <begin position="183"/>
        <end position="202"/>
    </location>
</feature>
<dbReference type="PROSITE" id="PS50995">
    <property type="entry name" value="HTH_MARR_2"/>
    <property type="match status" value="1"/>
</dbReference>
<keyword evidence="4" id="KW-1185">Reference proteome</keyword>
<dbReference type="SMART" id="SM00347">
    <property type="entry name" value="HTH_MARR"/>
    <property type="match status" value="1"/>
</dbReference>
<dbReference type="InterPro" id="IPR000835">
    <property type="entry name" value="HTH_MarR-typ"/>
</dbReference>
<evidence type="ECO:0000313" key="4">
    <source>
        <dbReference type="Proteomes" id="UP000820669"/>
    </source>
</evidence>
<evidence type="ECO:0000259" key="2">
    <source>
        <dbReference type="PROSITE" id="PS50995"/>
    </source>
</evidence>
<feature type="domain" description="HTH marR-type" evidence="2">
    <location>
        <begin position="52"/>
        <end position="180"/>
    </location>
</feature>
<dbReference type="EMBL" id="JAAXLA010000040">
    <property type="protein sequence ID" value="NMH99688.1"/>
    <property type="molecule type" value="Genomic_DNA"/>
</dbReference>
<sequence>MRTVSPCTSYFGHAILRVRPNSTRGSASRVPSQRSTSPHGDRATLPAAVRGPGPLARRLYQLHARLWQDVVGEDLTGPQFNVLSVLDAEGPMDQRTLGGHASLDKSTIAPIVERLRQRRLVDVAWNPQDKRRKLLQITPEGRELVTRLTPLADEVGDRMLAPLEAHERDLVLTLLQRIVEQRSPAQDPNRIPDTGRTEHGRP</sequence>
<dbReference type="Pfam" id="PF01047">
    <property type="entry name" value="MarR"/>
    <property type="match status" value="1"/>
</dbReference>
<dbReference type="Gene3D" id="1.10.10.10">
    <property type="entry name" value="Winged helix-like DNA-binding domain superfamily/Winged helix DNA-binding domain"/>
    <property type="match status" value="1"/>
</dbReference>
<evidence type="ECO:0000313" key="3">
    <source>
        <dbReference type="EMBL" id="NMH99688.1"/>
    </source>
</evidence>
<dbReference type="InterPro" id="IPR036388">
    <property type="entry name" value="WH-like_DNA-bd_sf"/>
</dbReference>
<dbReference type="InterPro" id="IPR039422">
    <property type="entry name" value="MarR/SlyA-like"/>
</dbReference>
<name>A0ABX1SHQ5_9PSEU</name>
<evidence type="ECO:0000256" key="1">
    <source>
        <dbReference type="SAM" id="MobiDB-lite"/>
    </source>
</evidence>
<accession>A0ABX1SHQ5</accession>
<comment type="caution">
    <text evidence="3">The sequence shown here is derived from an EMBL/GenBank/DDBJ whole genome shotgun (WGS) entry which is preliminary data.</text>
</comment>
<dbReference type="PANTHER" id="PTHR33164">
    <property type="entry name" value="TRANSCRIPTIONAL REGULATOR, MARR FAMILY"/>
    <property type="match status" value="1"/>
</dbReference>
<organism evidence="3 4">
    <name type="scientific">Pseudonocardia acidicola</name>
    <dbReference type="NCBI Taxonomy" id="2724939"/>
    <lineage>
        <taxon>Bacteria</taxon>
        <taxon>Bacillati</taxon>
        <taxon>Actinomycetota</taxon>
        <taxon>Actinomycetes</taxon>
        <taxon>Pseudonocardiales</taxon>
        <taxon>Pseudonocardiaceae</taxon>
        <taxon>Pseudonocardia</taxon>
    </lineage>
</organism>
<feature type="compositionally biased region" description="Basic and acidic residues" evidence="1">
    <location>
        <begin position="193"/>
        <end position="202"/>
    </location>
</feature>
<feature type="compositionally biased region" description="Polar residues" evidence="1">
    <location>
        <begin position="21"/>
        <end position="38"/>
    </location>
</feature>
<dbReference type="PANTHER" id="PTHR33164:SF95">
    <property type="entry name" value="TRANSCRIPTIONAL REGULATOR"/>
    <property type="match status" value="1"/>
</dbReference>
<reference evidence="3 4" key="1">
    <citation type="submission" date="2020-04" db="EMBL/GenBank/DDBJ databases">
        <authorList>
            <person name="Klaysubun C."/>
            <person name="Duangmal K."/>
            <person name="Lipun K."/>
        </authorList>
    </citation>
    <scope>NUCLEOTIDE SEQUENCE [LARGE SCALE GENOMIC DNA]</scope>
    <source>
        <strain evidence="3 4">K10HN5</strain>
    </source>
</reference>
<dbReference type="InterPro" id="IPR036390">
    <property type="entry name" value="WH_DNA-bd_sf"/>
</dbReference>
<dbReference type="Proteomes" id="UP000820669">
    <property type="component" value="Unassembled WGS sequence"/>
</dbReference>
<dbReference type="SUPFAM" id="SSF46785">
    <property type="entry name" value="Winged helix' DNA-binding domain"/>
    <property type="match status" value="1"/>
</dbReference>
<proteinExistence type="predicted"/>
<gene>
    <name evidence="3" type="ORF">HF526_20555</name>
</gene>
<protein>
    <submittedName>
        <fullName evidence="3">MarR family transcriptional regulator</fullName>
    </submittedName>
</protein>